<organism evidence="8 9">
    <name type="scientific">Dorea acetigenes</name>
    <dbReference type="NCBI Taxonomy" id="2981787"/>
    <lineage>
        <taxon>Bacteria</taxon>
        <taxon>Bacillati</taxon>
        <taxon>Bacillota</taxon>
        <taxon>Clostridia</taxon>
        <taxon>Lachnospirales</taxon>
        <taxon>Lachnospiraceae</taxon>
        <taxon>Dorea</taxon>
    </lineage>
</organism>
<protein>
    <recommendedName>
        <fullName evidence="5">Signal peptidase I</fullName>
        <ecNumber evidence="5">3.4.21.89</ecNumber>
    </recommendedName>
</protein>
<evidence type="ECO:0000313" key="9">
    <source>
        <dbReference type="Proteomes" id="UP001652431"/>
    </source>
</evidence>
<evidence type="ECO:0000256" key="1">
    <source>
        <dbReference type="ARBA" id="ARBA00004370"/>
    </source>
</evidence>
<dbReference type="Proteomes" id="UP001652431">
    <property type="component" value="Unassembled WGS sequence"/>
</dbReference>
<reference evidence="8 9" key="1">
    <citation type="journal article" date="2021" name="ISME Commun">
        <title>Automated analysis of genomic sequences facilitates high-throughput and comprehensive description of bacteria.</title>
        <authorList>
            <person name="Hitch T.C.A."/>
        </authorList>
    </citation>
    <scope>NUCLEOTIDE SEQUENCE [LARGE SCALE GENOMIC DNA]</scope>
    <source>
        <strain evidence="8 9">Sanger_03</strain>
    </source>
</reference>
<evidence type="ECO:0000256" key="4">
    <source>
        <dbReference type="ARBA" id="ARBA00023136"/>
    </source>
</evidence>
<dbReference type="SUPFAM" id="SSF51306">
    <property type="entry name" value="LexA/Signal peptidase"/>
    <property type="match status" value="1"/>
</dbReference>
<evidence type="ECO:0000256" key="3">
    <source>
        <dbReference type="ARBA" id="ARBA00022989"/>
    </source>
</evidence>
<evidence type="ECO:0000256" key="6">
    <source>
        <dbReference type="SAM" id="Phobius"/>
    </source>
</evidence>
<gene>
    <name evidence="8" type="ORF">OCV99_07515</name>
</gene>
<accession>A0ABT2RM00</accession>
<dbReference type="RefSeq" id="WP_158369476.1">
    <property type="nucleotide sequence ID" value="NZ_JAOQJU010000006.1"/>
</dbReference>
<dbReference type="CDD" id="cd06462">
    <property type="entry name" value="Peptidase_S24_S26"/>
    <property type="match status" value="1"/>
</dbReference>
<evidence type="ECO:0000313" key="8">
    <source>
        <dbReference type="EMBL" id="MCU6686398.1"/>
    </source>
</evidence>
<feature type="transmembrane region" description="Helical" evidence="6">
    <location>
        <begin position="7"/>
        <end position="31"/>
    </location>
</feature>
<keyword evidence="2 6" id="KW-0812">Transmembrane</keyword>
<proteinExistence type="predicted"/>
<feature type="transmembrane region" description="Helical" evidence="6">
    <location>
        <begin position="135"/>
        <end position="154"/>
    </location>
</feature>
<keyword evidence="8" id="KW-0378">Hydrolase</keyword>
<evidence type="ECO:0000256" key="5">
    <source>
        <dbReference type="NCBIfam" id="TIGR02228"/>
    </source>
</evidence>
<feature type="domain" description="Peptidase S26" evidence="7">
    <location>
        <begin position="14"/>
        <end position="93"/>
    </location>
</feature>
<dbReference type="PRINTS" id="PR00728">
    <property type="entry name" value="SIGNALPTASE"/>
</dbReference>
<evidence type="ECO:0000256" key="2">
    <source>
        <dbReference type="ARBA" id="ARBA00022692"/>
    </source>
</evidence>
<dbReference type="NCBIfam" id="TIGR02228">
    <property type="entry name" value="sigpep_I_arch"/>
    <property type="match status" value="1"/>
</dbReference>
<name>A0ABT2RM00_9FIRM</name>
<dbReference type="EC" id="3.4.21.89" evidence="5"/>
<sequence length="170" mass="18762">MKRIIVIAINMAVCTVGISILLFAILLLAGIRPYVVLSGSMEPVIRTGSLCFVYRRADYEDICTGDIIAFHVQGGNLVTHRVIAVTEEGLETKGDANELSDGITTTERNFEGKTLFCIPGLGYFSRFCRTGRGRAVMLFLLAGVFLVEILESTGGKQNNRRKKKENEEKI</sequence>
<keyword evidence="3 6" id="KW-1133">Transmembrane helix</keyword>
<dbReference type="GO" id="GO:0009003">
    <property type="term" value="F:signal peptidase activity"/>
    <property type="evidence" value="ECO:0007669"/>
    <property type="project" value="UniProtKB-EC"/>
</dbReference>
<dbReference type="PANTHER" id="PTHR10806:SF6">
    <property type="entry name" value="SIGNAL PEPTIDASE COMPLEX CATALYTIC SUBUNIT SEC11"/>
    <property type="match status" value="1"/>
</dbReference>
<keyword evidence="9" id="KW-1185">Reference proteome</keyword>
<evidence type="ECO:0000259" key="7">
    <source>
        <dbReference type="Pfam" id="PF10502"/>
    </source>
</evidence>
<dbReference type="Pfam" id="PF10502">
    <property type="entry name" value="Peptidase_S26"/>
    <property type="match status" value="1"/>
</dbReference>
<comment type="caution">
    <text evidence="8">The sequence shown here is derived from an EMBL/GenBank/DDBJ whole genome shotgun (WGS) entry which is preliminary data.</text>
</comment>
<dbReference type="InterPro" id="IPR001733">
    <property type="entry name" value="Peptidase_S26B"/>
</dbReference>
<comment type="subcellular location">
    <subcellularLocation>
        <location evidence="1">Membrane</location>
    </subcellularLocation>
</comment>
<dbReference type="PANTHER" id="PTHR10806">
    <property type="entry name" value="SIGNAL PEPTIDASE COMPLEX CATALYTIC SUBUNIT SEC11"/>
    <property type="match status" value="1"/>
</dbReference>
<dbReference type="EMBL" id="JAOQJU010000006">
    <property type="protein sequence ID" value="MCU6686398.1"/>
    <property type="molecule type" value="Genomic_DNA"/>
</dbReference>
<keyword evidence="4 6" id="KW-0472">Membrane</keyword>
<dbReference type="InterPro" id="IPR036286">
    <property type="entry name" value="LexA/Signal_pep-like_sf"/>
</dbReference>
<dbReference type="InterPro" id="IPR019533">
    <property type="entry name" value="Peptidase_S26"/>
</dbReference>